<sequence>MSLCSTSQIRLEQLDLKTIDDKPGPSSSNNVEVNKTTAEEWSTIPLDSSPSKKANSAPINSITLLLDLKLKGFNLAVSRARDWSSGFSVQKGRYTKSATCVENKEGGQAALDSKFLELSPPKLVLAENALTSPQSIDPCKGMRVGPHEPPHPIDSAPKLQVTPFTMLQDPFGRSANDRLRNFRPTPSQHDPDTSLNCQHPYQTMPETETWSNRIRYWWSGSVRDTSSSHNWPQPISVVVANSVNQSTASFIPMQDIGMSLENILEQPSYTPLAQPIESSKSRSQSLIQVQESLFRNFIGCFCF</sequence>
<dbReference type="KEGG" id="asau:88171344"/>
<evidence type="ECO:0000313" key="2">
    <source>
        <dbReference type="Proteomes" id="UP001338582"/>
    </source>
</evidence>
<dbReference type="RefSeq" id="XP_062875438.1">
    <property type="nucleotide sequence ID" value="XM_063019368.1"/>
</dbReference>
<dbReference type="AlphaFoldDB" id="A0AAX4H3B8"/>
<dbReference type="Proteomes" id="UP001338582">
    <property type="component" value="Chromosome 1"/>
</dbReference>
<reference evidence="1 2" key="1">
    <citation type="submission" date="2023-10" db="EMBL/GenBank/DDBJ databases">
        <title>Draft Genome Sequence of Candida saopaulonensis from a very Premature Infant with Sepsis.</title>
        <authorList>
            <person name="Ning Y."/>
            <person name="Dai R."/>
            <person name="Xiao M."/>
            <person name="Xu Y."/>
            <person name="Yan Q."/>
            <person name="Zhang L."/>
        </authorList>
    </citation>
    <scope>NUCLEOTIDE SEQUENCE [LARGE SCALE GENOMIC DNA]</scope>
    <source>
        <strain evidence="1 2">19XY460</strain>
    </source>
</reference>
<keyword evidence="2" id="KW-1185">Reference proteome</keyword>
<organism evidence="1 2">
    <name type="scientific">Australozyma saopauloensis</name>
    <dbReference type="NCBI Taxonomy" id="291208"/>
    <lineage>
        <taxon>Eukaryota</taxon>
        <taxon>Fungi</taxon>
        <taxon>Dikarya</taxon>
        <taxon>Ascomycota</taxon>
        <taxon>Saccharomycotina</taxon>
        <taxon>Pichiomycetes</taxon>
        <taxon>Metschnikowiaceae</taxon>
        <taxon>Australozyma</taxon>
    </lineage>
</organism>
<protein>
    <submittedName>
        <fullName evidence="1">Uncharacterized protein</fullName>
    </submittedName>
</protein>
<accession>A0AAX4H3B8</accession>
<name>A0AAX4H3B8_9ASCO</name>
<dbReference type="EMBL" id="CP138894">
    <property type="protein sequence ID" value="WPK23051.1"/>
    <property type="molecule type" value="Genomic_DNA"/>
</dbReference>
<evidence type="ECO:0000313" key="1">
    <source>
        <dbReference type="EMBL" id="WPK23051.1"/>
    </source>
</evidence>
<gene>
    <name evidence="1" type="ORF">PUMCH_000275</name>
</gene>
<proteinExistence type="predicted"/>
<dbReference type="GeneID" id="88171344"/>